<gene>
    <name evidence="1" type="ORF">DdX_20720</name>
</gene>
<reference evidence="1" key="1">
    <citation type="submission" date="2022-01" db="EMBL/GenBank/DDBJ databases">
        <title>Genome Sequence Resource for Two Populations of Ditylenchus destructor, the Migratory Endoparasitic Phytonematode.</title>
        <authorList>
            <person name="Zhang H."/>
            <person name="Lin R."/>
            <person name="Xie B."/>
        </authorList>
    </citation>
    <scope>NUCLEOTIDE SEQUENCE</scope>
    <source>
        <strain evidence="1">BazhouSP</strain>
    </source>
</reference>
<dbReference type="EMBL" id="JAKKPZ010000642">
    <property type="protein sequence ID" value="KAI1693345.1"/>
    <property type="molecule type" value="Genomic_DNA"/>
</dbReference>
<evidence type="ECO:0000313" key="1">
    <source>
        <dbReference type="EMBL" id="KAI1693345.1"/>
    </source>
</evidence>
<evidence type="ECO:0000313" key="2">
    <source>
        <dbReference type="Proteomes" id="UP001201812"/>
    </source>
</evidence>
<dbReference type="Proteomes" id="UP001201812">
    <property type="component" value="Unassembled WGS sequence"/>
</dbReference>
<keyword evidence="2" id="KW-1185">Reference proteome</keyword>
<sequence>MVFASPSRLEPAPISGLWPSNNKIKIVLEEIESVGIFKDFLLAVSPLRIQMPQVQMPQVKIADIQMRGSSAALLRDFDFRSHSSGCAILKQKSDQLREPGSHFLFHIIADRIEE</sequence>
<dbReference type="AlphaFoldDB" id="A0AAD4QWA4"/>
<name>A0AAD4QWA4_9BILA</name>
<organism evidence="1 2">
    <name type="scientific">Ditylenchus destructor</name>
    <dbReference type="NCBI Taxonomy" id="166010"/>
    <lineage>
        <taxon>Eukaryota</taxon>
        <taxon>Metazoa</taxon>
        <taxon>Ecdysozoa</taxon>
        <taxon>Nematoda</taxon>
        <taxon>Chromadorea</taxon>
        <taxon>Rhabditida</taxon>
        <taxon>Tylenchina</taxon>
        <taxon>Tylenchomorpha</taxon>
        <taxon>Sphaerularioidea</taxon>
        <taxon>Anguinidae</taxon>
        <taxon>Anguininae</taxon>
        <taxon>Ditylenchus</taxon>
    </lineage>
</organism>
<proteinExistence type="predicted"/>
<protein>
    <submittedName>
        <fullName evidence="1">Uncharacterized protein</fullName>
    </submittedName>
</protein>
<accession>A0AAD4QWA4</accession>
<comment type="caution">
    <text evidence="1">The sequence shown here is derived from an EMBL/GenBank/DDBJ whole genome shotgun (WGS) entry which is preliminary data.</text>
</comment>